<organism evidence="3 6">
    <name type="scientific">endosymbiont of Ridgeia piscesae</name>
    <dbReference type="NCBI Taxonomy" id="54398"/>
    <lineage>
        <taxon>Bacteria</taxon>
        <taxon>Pseudomonadati</taxon>
        <taxon>Pseudomonadota</taxon>
        <taxon>Gammaproteobacteria</taxon>
        <taxon>sulfur-oxidizing symbionts</taxon>
    </lineage>
</organism>
<dbReference type="CDD" id="cd00158">
    <property type="entry name" value="RHOD"/>
    <property type="match status" value="1"/>
</dbReference>
<name>A0A0T5YUK5_9GAMM</name>
<dbReference type="EMBL" id="LDXT01000094">
    <property type="protein sequence ID" value="KRT53982.1"/>
    <property type="molecule type" value="Genomic_DNA"/>
</dbReference>
<keyword evidence="6" id="KW-1185">Reference proteome</keyword>
<feature type="domain" description="Rhodanese" evidence="2">
    <location>
        <begin position="47"/>
        <end position="137"/>
    </location>
</feature>
<proteinExistence type="predicted"/>
<dbReference type="GO" id="GO:0016740">
    <property type="term" value="F:transferase activity"/>
    <property type="evidence" value="ECO:0007669"/>
    <property type="project" value="UniProtKB-KW"/>
</dbReference>
<keyword evidence="1" id="KW-1133">Transmembrane helix</keyword>
<evidence type="ECO:0000313" key="6">
    <source>
        <dbReference type="Proteomes" id="UP000051634"/>
    </source>
</evidence>
<dbReference type="SUPFAM" id="SSF52821">
    <property type="entry name" value="Rhodanese/Cell cycle control phosphatase"/>
    <property type="match status" value="1"/>
</dbReference>
<dbReference type="Gene3D" id="3.40.250.10">
    <property type="entry name" value="Rhodanese-like domain"/>
    <property type="match status" value="1"/>
</dbReference>
<evidence type="ECO:0000259" key="2">
    <source>
        <dbReference type="PROSITE" id="PS50206"/>
    </source>
</evidence>
<accession>A0A0T5YUK5</accession>
<dbReference type="STRING" id="54398.Ga0074115_10284"/>
<dbReference type="PROSITE" id="PS50206">
    <property type="entry name" value="RHODANESE_3"/>
    <property type="match status" value="1"/>
</dbReference>
<keyword evidence="1" id="KW-0812">Transmembrane</keyword>
<dbReference type="Proteomes" id="UP000051634">
    <property type="component" value="Unassembled WGS sequence"/>
</dbReference>
<evidence type="ECO:0000256" key="1">
    <source>
        <dbReference type="SAM" id="Phobius"/>
    </source>
</evidence>
<dbReference type="OrthoDB" id="9808735at2"/>
<gene>
    <name evidence="3" type="ORF">Ga0074115_10284</name>
    <name evidence="4" type="ORF">Ga0076813_14245</name>
</gene>
<dbReference type="InterPro" id="IPR050229">
    <property type="entry name" value="GlpE_sulfurtransferase"/>
</dbReference>
<dbReference type="InterPro" id="IPR036873">
    <property type="entry name" value="Rhodanese-like_dom_sf"/>
</dbReference>
<sequence>MDQLIEFVTNHWMLVLPFLLVSGLLVHNLLQGDKGSVDPVAATEMINRQDALVLDVRPAADFHKGHIINSLNIPMNGFSNQLATLEKHKQRPIIIGCRSGAQSASACQILRKQGYEQVYNLRGGILAWQSANLPITRK</sequence>
<dbReference type="InterPro" id="IPR001763">
    <property type="entry name" value="Rhodanese-like_dom"/>
</dbReference>
<dbReference type="SMART" id="SM00450">
    <property type="entry name" value="RHOD"/>
    <property type="match status" value="1"/>
</dbReference>
<dbReference type="RefSeq" id="WP_005964253.1">
    <property type="nucleotide sequence ID" value="NZ_KQ556909.1"/>
</dbReference>
<evidence type="ECO:0000313" key="5">
    <source>
        <dbReference type="Proteomes" id="UP000051276"/>
    </source>
</evidence>
<keyword evidence="3" id="KW-0808">Transferase</keyword>
<comment type="caution">
    <text evidence="3">The sequence shown here is derived from an EMBL/GenBank/DDBJ whole genome shotgun (WGS) entry which is preliminary data.</text>
</comment>
<reference evidence="5 6" key="1">
    <citation type="submission" date="2015-11" db="EMBL/GenBank/DDBJ databases">
        <title>The genome of Candidatus Endoriftia persephone in Ridgeia piscesae and population structure of the North Eastern Pacific vestimentiferan symbionts.</title>
        <authorList>
            <person name="Perez M."/>
            <person name="Juniper K.S."/>
        </authorList>
    </citation>
    <scope>NUCLEOTIDE SEQUENCE [LARGE SCALE GENOMIC DNA]</scope>
    <source>
        <strain evidence="4">Ind10</strain>
        <strain evidence="3">Ind11</strain>
    </source>
</reference>
<dbReference type="PANTHER" id="PTHR43031">
    <property type="entry name" value="FAD-DEPENDENT OXIDOREDUCTASE"/>
    <property type="match status" value="1"/>
</dbReference>
<dbReference type="Pfam" id="PF00581">
    <property type="entry name" value="Rhodanese"/>
    <property type="match status" value="1"/>
</dbReference>
<dbReference type="EMBL" id="LMXI01000270">
    <property type="protein sequence ID" value="KRT58804.1"/>
    <property type="molecule type" value="Genomic_DNA"/>
</dbReference>
<dbReference type="AlphaFoldDB" id="A0A0T5YUK5"/>
<evidence type="ECO:0000313" key="3">
    <source>
        <dbReference type="EMBL" id="KRT53982.1"/>
    </source>
</evidence>
<protein>
    <submittedName>
        <fullName evidence="3">Rhodanese-related sulfurtransferase</fullName>
    </submittedName>
</protein>
<feature type="transmembrane region" description="Helical" evidence="1">
    <location>
        <begin position="12"/>
        <end position="30"/>
    </location>
</feature>
<keyword evidence="1" id="KW-0472">Membrane</keyword>
<dbReference type="Proteomes" id="UP000051276">
    <property type="component" value="Unassembled WGS sequence"/>
</dbReference>
<dbReference type="PANTHER" id="PTHR43031:SF18">
    <property type="entry name" value="RHODANESE-RELATED SULFURTRANSFERASES"/>
    <property type="match status" value="1"/>
</dbReference>
<evidence type="ECO:0000313" key="4">
    <source>
        <dbReference type="EMBL" id="KRT58804.1"/>
    </source>
</evidence>